<dbReference type="Gene3D" id="2.70.150.10">
    <property type="entry name" value="Calcium-transporting ATPase, cytoplasmic transduction domain A"/>
    <property type="match status" value="1"/>
</dbReference>
<dbReference type="Pfam" id="PF00689">
    <property type="entry name" value="Cation_ATPase_C"/>
    <property type="match status" value="1"/>
</dbReference>
<dbReference type="InterPro" id="IPR004014">
    <property type="entry name" value="ATPase_P-typ_cation-transptr_N"/>
</dbReference>
<keyword evidence="6" id="KW-0547">Nucleotide-binding</keyword>
<dbReference type="GO" id="GO:0006883">
    <property type="term" value="P:intracellular sodium ion homeostasis"/>
    <property type="evidence" value="ECO:0007669"/>
    <property type="project" value="TreeGrafter"/>
</dbReference>
<evidence type="ECO:0000256" key="9">
    <source>
        <dbReference type="ARBA" id="ARBA00022989"/>
    </source>
</evidence>
<dbReference type="Pfam" id="PF00122">
    <property type="entry name" value="E1-E2_ATPase"/>
    <property type="match status" value="1"/>
</dbReference>
<keyword evidence="7" id="KW-0067">ATP-binding</keyword>
<evidence type="ECO:0000256" key="8">
    <source>
        <dbReference type="ARBA" id="ARBA00022967"/>
    </source>
</evidence>
<evidence type="ECO:0000256" key="5">
    <source>
        <dbReference type="ARBA" id="ARBA00022723"/>
    </source>
</evidence>
<dbReference type="InterPro" id="IPR050510">
    <property type="entry name" value="Cation_transp_ATPase_P-type"/>
</dbReference>
<dbReference type="SUPFAM" id="SSF81660">
    <property type="entry name" value="Metal cation-transporting ATPase, ATP-binding domain N"/>
    <property type="match status" value="1"/>
</dbReference>
<dbReference type="SUPFAM" id="SSF56784">
    <property type="entry name" value="HAD-like"/>
    <property type="match status" value="1"/>
</dbReference>
<dbReference type="GO" id="GO:0016887">
    <property type="term" value="F:ATP hydrolysis activity"/>
    <property type="evidence" value="ECO:0007669"/>
    <property type="project" value="InterPro"/>
</dbReference>
<dbReference type="Gene3D" id="3.40.1110.10">
    <property type="entry name" value="Calcium-transporting ATPase, cytoplasmic domain N"/>
    <property type="match status" value="1"/>
</dbReference>
<keyword evidence="9" id="KW-1133">Transmembrane helix</keyword>
<dbReference type="PANTHER" id="PTHR43294:SF20">
    <property type="entry name" value="P-TYPE ATPASE"/>
    <property type="match status" value="1"/>
</dbReference>
<dbReference type="PANTHER" id="PTHR43294">
    <property type="entry name" value="SODIUM/POTASSIUM-TRANSPORTING ATPASE SUBUNIT ALPHA"/>
    <property type="match status" value="1"/>
</dbReference>
<dbReference type="Pfam" id="PF13246">
    <property type="entry name" value="Cation_ATPase"/>
    <property type="match status" value="1"/>
</dbReference>
<evidence type="ECO:0000256" key="7">
    <source>
        <dbReference type="ARBA" id="ARBA00022840"/>
    </source>
</evidence>
<reference evidence="12" key="1">
    <citation type="journal article" date="2021" name="Nat. Microbiol.">
        <title>Cocultivation of an ultrasmall environmental parasitic bacterium with lytic ability against bacteria associated with wastewater foams.</title>
        <authorList>
            <person name="Batinovic S."/>
            <person name="Rose J.J.A."/>
            <person name="Ratcliffe J."/>
            <person name="Seviour R.J."/>
            <person name="Petrovski S."/>
        </authorList>
    </citation>
    <scope>NUCLEOTIDE SEQUENCE</scope>
    <source>
        <strain evidence="12">CON44</strain>
    </source>
</reference>
<comment type="catalytic activity">
    <reaction evidence="11">
        <text>ATP + H2O = ADP + phosphate + H(+)</text>
        <dbReference type="Rhea" id="RHEA:13065"/>
        <dbReference type="ChEBI" id="CHEBI:15377"/>
        <dbReference type="ChEBI" id="CHEBI:15378"/>
        <dbReference type="ChEBI" id="CHEBI:30616"/>
        <dbReference type="ChEBI" id="CHEBI:43474"/>
        <dbReference type="ChEBI" id="CHEBI:456216"/>
    </reaction>
</comment>
<protein>
    <submittedName>
        <fullName evidence="12">HAD-IC family P-type ATPase</fullName>
    </submittedName>
</protein>
<keyword evidence="8" id="KW-1278">Translocase</keyword>
<dbReference type="PROSITE" id="PS00154">
    <property type="entry name" value="ATPASE_E1_E2"/>
    <property type="match status" value="1"/>
</dbReference>
<dbReference type="InterPro" id="IPR023299">
    <property type="entry name" value="ATPase_P-typ_cyto_dom_N"/>
</dbReference>
<dbReference type="SFLD" id="SFLDS00003">
    <property type="entry name" value="Haloacid_Dehalogenase"/>
    <property type="match status" value="1"/>
</dbReference>
<dbReference type="GO" id="GO:0005886">
    <property type="term" value="C:plasma membrane"/>
    <property type="evidence" value="ECO:0007669"/>
    <property type="project" value="UniProtKB-SubCell"/>
</dbReference>
<comment type="similarity">
    <text evidence="2">Belongs to the cation transport ATPase (P-type) (TC 3.A.3) family. Type IIA subfamily.</text>
</comment>
<dbReference type="GO" id="GO:1990573">
    <property type="term" value="P:potassium ion import across plasma membrane"/>
    <property type="evidence" value="ECO:0007669"/>
    <property type="project" value="TreeGrafter"/>
</dbReference>
<dbReference type="NCBIfam" id="TIGR01494">
    <property type="entry name" value="ATPase_P-type"/>
    <property type="match status" value="3"/>
</dbReference>
<dbReference type="RefSeq" id="WP_005184612.1">
    <property type="nucleotide sequence ID" value="NZ_CP045804.1"/>
</dbReference>
<dbReference type="PRINTS" id="PR00120">
    <property type="entry name" value="HATPASE"/>
</dbReference>
<dbReference type="InterPro" id="IPR036412">
    <property type="entry name" value="HAD-like_sf"/>
</dbReference>
<evidence type="ECO:0000256" key="3">
    <source>
        <dbReference type="ARBA" id="ARBA00022475"/>
    </source>
</evidence>
<dbReference type="Pfam" id="PF00690">
    <property type="entry name" value="Cation_ATPase_N"/>
    <property type="match status" value="1"/>
</dbReference>
<dbReference type="InterPro" id="IPR006068">
    <property type="entry name" value="ATPase_P-typ_cation-transptr_C"/>
</dbReference>
<dbReference type="SUPFAM" id="SSF81653">
    <property type="entry name" value="Calcium ATPase, transduction domain A"/>
    <property type="match status" value="1"/>
</dbReference>
<dbReference type="SFLD" id="SFLDG00002">
    <property type="entry name" value="C1.7:_P-type_atpase_like"/>
    <property type="match status" value="1"/>
</dbReference>
<accession>A0A857MET2</accession>
<gene>
    <name evidence="12" type="ORF">GII30_18875</name>
</gene>
<evidence type="ECO:0000256" key="2">
    <source>
        <dbReference type="ARBA" id="ARBA00005675"/>
    </source>
</evidence>
<dbReference type="GO" id="GO:0046872">
    <property type="term" value="F:metal ion binding"/>
    <property type="evidence" value="ECO:0007669"/>
    <property type="project" value="UniProtKB-KW"/>
</dbReference>
<keyword evidence="3" id="KW-1003">Cell membrane</keyword>
<dbReference type="AlphaFoldDB" id="A0A857MET2"/>
<dbReference type="SMART" id="SM00831">
    <property type="entry name" value="Cation_ATPase_N"/>
    <property type="match status" value="1"/>
</dbReference>
<dbReference type="InterPro" id="IPR018303">
    <property type="entry name" value="ATPase_P-typ_P_site"/>
</dbReference>
<dbReference type="FunFam" id="2.70.150.10:FF:000016">
    <property type="entry name" value="Calcium-transporting P-type ATPase putative"/>
    <property type="match status" value="1"/>
</dbReference>
<evidence type="ECO:0000256" key="10">
    <source>
        <dbReference type="ARBA" id="ARBA00023136"/>
    </source>
</evidence>
<evidence type="ECO:0000256" key="11">
    <source>
        <dbReference type="ARBA" id="ARBA00049360"/>
    </source>
</evidence>
<dbReference type="InterPro" id="IPR044492">
    <property type="entry name" value="P_typ_ATPase_HD_dom"/>
</dbReference>
<dbReference type="PRINTS" id="PR00119">
    <property type="entry name" value="CATATPASE"/>
</dbReference>
<name>A0A857MET2_9ACTN</name>
<dbReference type="InterPro" id="IPR008250">
    <property type="entry name" value="ATPase_P-typ_transduc_dom_A_sf"/>
</dbReference>
<dbReference type="GO" id="GO:0030007">
    <property type="term" value="P:intracellular potassium ion homeostasis"/>
    <property type="evidence" value="ECO:0007669"/>
    <property type="project" value="TreeGrafter"/>
</dbReference>
<dbReference type="EMBL" id="CP045810">
    <property type="protein sequence ID" value="QHN40953.1"/>
    <property type="molecule type" value="Genomic_DNA"/>
</dbReference>
<keyword evidence="5" id="KW-0479">Metal-binding</keyword>
<dbReference type="SUPFAM" id="SSF81665">
    <property type="entry name" value="Calcium ATPase, transmembrane domain M"/>
    <property type="match status" value="1"/>
</dbReference>
<proteinExistence type="inferred from homology"/>
<dbReference type="GO" id="GO:1902600">
    <property type="term" value="P:proton transmembrane transport"/>
    <property type="evidence" value="ECO:0007669"/>
    <property type="project" value="TreeGrafter"/>
</dbReference>
<dbReference type="InterPro" id="IPR001757">
    <property type="entry name" value="P_typ_ATPase"/>
</dbReference>
<dbReference type="InterPro" id="IPR023298">
    <property type="entry name" value="ATPase_P-typ_TM_dom_sf"/>
</dbReference>
<comment type="subcellular location">
    <subcellularLocation>
        <location evidence="1">Cell membrane</location>
        <topology evidence="1">Multi-pass membrane protein</topology>
    </subcellularLocation>
</comment>
<dbReference type="Gene3D" id="3.40.50.1000">
    <property type="entry name" value="HAD superfamily/HAD-like"/>
    <property type="match status" value="1"/>
</dbReference>
<dbReference type="GO" id="GO:0005524">
    <property type="term" value="F:ATP binding"/>
    <property type="evidence" value="ECO:0007669"/>
    <property type="project" value="UniProtKB-KW"/>
</dbReference>
<keyword evidence="10" id="KW-0472">Membrane</keyword>
<evidence type="ECO:0000256" key="1">
    <source>
        <dbReference type="ARBA" id="ARBA00004651"/>
    </source>
</evidence>
<dbReference type="GO" id="GO:0005391">
    <property type="term" value="F:P-type sodium:potassium-exchanging transporter activity"/>
    <property type="evidence" value="ECO:0007669"/>
    <property type="project" value="TreeGrafter"/>
</dbReference>
<dbReference type="InterPro" id="IPR059000">
    <property type="entry name" value="ATPase_P-type_domA"/>
</dbReference>
<evidence type="ECO:0000256" key="4">
    <source>
        <dbReference type="ARBA" id="ARBA00022692"/>
    </source>
</evidence>
<dbReference type="Gene3D" id="1.20.1110.10">
    <property type="entry name" value="Calcium-transporting ATPase, transmembrane domain"/>
    <property type="match status" value="1"/>
</dbReference>
<dbReference type="SFLD" id="SFLDF00027">
    <property type="entry name" value="p-type_atpase"/>
    <property type="match status" value="1"/>
</dbReference>
<dbReference type="GO" id="GO:0036376">
    <property type="term" value="P:sodium ion export across plasma membrane"/>
    <property type="evidence" value="ECO:0007669"/>
    <property type="project" value="TreeGrafter"/>
</dbReference>
<sequence length="916" mass="96792">MTASTPSPPTPPHVRGSQDVLDSFGVSADSGLSADAVVRLRGEYGENKLDEAGSEPAWRKIARLLADKMTIVLILAAVVSAAVSHEWETPVVILLVITLNTVLNYVQETRAEESLRALRTMSVAQSRVLRDGRQRQVSRTELVPGDIVLLEAGDAVPADARIIDAVRLQIAESALTGESQPVDKSASALDDPDLPLGDRSNMAFMNTEVTRGRASAVVTGTGMNTQIGTIAALLHGAGAAKTPLQRRIDQLATLLTVIAFVVVAIVFVLGLIRGDSWSDLLLTSVSLAVATIPEGLTAVVAFTLALGASRLAQQGAIIKQLAAVETLGSTTQIATDKTGTLTLNEMTVRRIVAAGRTIRVTGEGYSTEGKLLSDNEDDLPDLRRAFLAMALCNDSTVDDESRMVGDPTEGALVVVAEKGGIDAAGARRKYPRLAEVPFDSDYKFMATFHASSTPGPGSEFRCYAKGAPGVLLERATSIREAGGDRPLTGQDKDAMRAAINDLAHQGLRTLLIAGTTLGAVPDTPDALHAAVDDLTVYAVVGILDPPRPEAREAIKVAHEAGIEVHMITGDHLATASAIAADLGIGGEAVSGADLDGISDAQLPARAAEFGVLARVAPEHKIRYVKALQADGQVVAMTGDGVNDAPALKQADIGIAMGITGTDVSKGAAKMILTDDNFATIIAAIREGRGIYDNIVKFVKFQLTTAWGFVIIFLAAGVFSIAGGAPFTALQILLVNIIMDGPPALALGVDPTEPDAMRRKPRSPGERLLSRNRILRILLFSVVMAVGTLLILQFADDLFPDSAGDPRFATTLGFTTFVLYQVFNLLNVRSDRGSVFSAQSLHNTAIWISIAGVLLLQVAVVNVSFLQSIFDTTHLTGNQWLFAVAVASSVLWIEEVRKAIVRRWFPVSPVSGAMVSG</sequence>
<dbReference type="InterPro" id="IPR023214">
    <property type="entry name" value="HAD_sf"/>
</dbReference>
<evidence type="ECO:0000313" key="12">
    <source>
        <dbReference type="EMBL" id="QHN40953.1"/>
    </source>
</evidence>
<evidence type="ECO:0000256" key="6">
    <source>
        <dbReference type="ARBA" id="ARBA00022741"/>
    </source>
</evidence>
<keyword evidence="4" id="KW-0812">Transmembrane</keyword>
<organism evidence="12">
    <name type="scientific">Gordonia amarae</name>
    <dbReference type="NCBI Taxonomy" id="36821"/>
    <lineage>
        <taxon>Bacteria</taxon>
        <taxon>Bacillati</taxon>
        <taxon>Actinomycetota</taxon>
        <taxon>Actinomycetes</taxon>
        <taxon>Mycobacteriales</taxon>
        <taxon>Gordoniaceae</taxon>
        <taxon>Gordonia</taxon>
    </lineage>
</organism>